<reference evidence="2" key="1">
    <citation type="submission" date="2018-06" db="EMBL/GenBank/DDBJ databases">
        <authorList>
            <person name="Zhirakovskaya E."/>
        </authorList>
    </citation>
    <scope>NUCLEOTIDE SEQUENCE</scope>
</reference>
<sequence length="137" mass="14918">MRSFLKLTFVQLKLFTREPAAFFFTLIFPLLLLVMFGLIFGNDPLPAEAGFGIAGYGYIDTVVPALTALIIGTVALLGLPVTTYGDGPRTKDIASLPGHADASSNLFCRRCDRLLHHGSDWHGSACHCGHHSLRFTL</sequence>
<keyword evidence="1" id="KW-1133">Transmembrane helix</keyword>
<gene>
    <name evidence="2" type="ORF">MNBD_CHLOROFLEXI01-3545</name>
</gene>
<keyword evidence="1" id="KW-0812">Transmembrane</keyword>
<organism evidence="2">
    <name type="scientific">hydrothermal vent metagenome</name>
    <dbReference type="NCBI Taxonomy" id="652676"/>
    <lineage>
        <taxon>unclassified sequences</taxon>
        <taxon>metagenomes</taxon>
        <taxon>ecological metagenomes</taxon>
    </lineage>
</organism>
<accession>A0A3B0ULZ5</accession>
<keyword evidence="1" id="KW-0472">Membrane</keyword>
<dbReference type="AlphaFoldDB" id="A0A3B0ULZ5"/>
<dbReference type="EMBL" id="UOEU01000028">
    <property type="protein sequence ID" value="VAW30130.1"/>
    <property type="molecule type" value="Genomic_DNA"/>
</dbReference>
<feature type="transmembrane region" description="Helical" evidence="1">
    <location>
        <begin position="21"/>
        <end position="41"/>
    </location>
</feature>
<evidence type="ECO:0000313" key="2">
    <source>
        <dbReference type="EMBL" id="VAW30130.1"/>
    </source>
</evidence>
<protein>
    <submittedName>
        <fullName evidence="2">Uncharacterized protein</fullName>
    </submittedName>
</protein>
<feature type="transmembrane region" description="Helical" evidence="1">
    <location>
        <begin position="61"/>
        <end position="81"/>
    </location>
</feature>
<proteinExistence type="predicted"/>
<evidence type="ECO:0000256" key="1">
    <source>
        <dbReference type="SAM" id="Phobius"/>
    </source>
</evidence>
<name>A0A3B0ULZ5_9ZZZZ</name>